<evidence type="ECO:0000256" key="1">
    <source>
        <dbReference type="SAM" id="SignalP"/>
    </source>
</evidence>
<reference evidence="2" key="1">
    <citation type="journal article" date="2020" name="Stud. Mycol.">
        <title>101 Dothideomycetes genomes: a test case for predicting lifestyles and emergence of pathogens.</title>
        <authorList>
            <person name="Haridas S."/>
            <person name="Albert R."/>
            <person name="Binder M."/>
            <person name="Bloem J."/>
            <person name="Labutti K."/>
            <person name="Salamov A."/>
            <person name="Andreopoulos B."/>
            <person name="Baker S."/>
            <person name="Barry K."/>
            <person name="Bills G."/>
            <person name="Bluhm B."/>
            <person name="Cannon C."/>
            <person name="Castanera R."/>
            <person name="Culley D."/>
            <person name="Daum C."/>
            <person name="Ezra D."/>
            <person name="Gonzalez J."/>
            <person name="Henrissat B."/>
            <person name="Kuo A."/>
            <person name="Liang C."/>
            <person name="Lipzen A."/>
            <person name="Lutzoni F."/>
            <person name="Magnuson J."/>
            <person name="Mondo S."/>
            <person name="Nolan M."/>
            <person name="Ohm R."/>
            <person name="Pangilinan J."/>
            <person name="Park H.-J."/>
            <person name="Ramirez L."/>
            <person name="Alfaro M."/>
            <person name="Sun H."/>
            <person name="Tritt A."/>
            <person name="Yoshinaga Y."/>
            <person name="Zwiers L.-H."/>
            <person name="Turgeon B."/>
            <person name="Goodwin S."/>
            <person name="Spatafora J."/>
            <person name="Crous P."/>
            <person name="Grigoriev I."/>
        </authorList>
    </citation>
    <scope>NUCLEOTIDE SEQUENCE</scope>
    <source>
        <strain evidence="2">CBS 125425</strain>
    </source>
</reference>
<organism evidence="2 3">
    <name type="scientific">Polyplosphaeria fusca</name>
    <dbReference type="NCBI Taxonomy" id="682080"/>
    <lineage>
        <taxon>Eukaryota</taxon>
        <taxon>Fungi</taxon>
        <taxon>Dikarya</taxon>
        <taxon>Ascomycota</taxon>
        <taxon>Pezizomycotina</taxon>
        <taxon>Dothideomycetes</taxon>
        <taxon>Pleosporomycetidae</taxon>
        <taxon>Pleosporales</taxon>
        <taxon>Tetraplosphaeriaceae</taxon>
        <taxon>Polyplosphaeria</taxon>
    </lineage>
</organism>
<feature type="signal peptide" evidence="1">
    <location>
        <begin position="1"/>
        <end position="18"/>
    </location>
</feature>
<keyword evidence="1" id="KW-0732">Signal</keyword>
<dbReference type="EMBL" id="ML996274">
    <property type="protein sequence ID" value="KAF2728572.1"/>
    <property type="molecule type" value="Genomic_DNA"/>
</dbReference>
<accession>A0A9P4QPL5</accession>
<gene>
    <name evidence="2" type="ORF">EJ04DRAFT_556665</name>
</gene>
<keyword evidence="3" id="KW-1185">Reference proteome</keyword>
<comment type="caution">
    <text evidence="2">The sequence shown here is derived from an EMBL/GenBank/DDBJ whole genome shotgun (WGS) entry which is preliminary data.</text>
</comment>
<dbReference type="AlphaFoldDB" id="A0A9P4QPL5"/>
<dbReference type="Proteomes" id="UP000799444">
    <property type="component" value="Unassembled WGS sequence"/>
</dbReference>
<dbReference type="OrthoDB" id="2910287at2759"/>
<sequence length="132" mass="14008">MAPTFLFLLALLPTLIAAYPQSTDLTPRSTVDGCETAGVFICEHVNWGGACTHSIACVGGAPDACTKLDGKASSIGPDKGFKCLFYKSDDCLDVPGPSGGVLDLRWPGTGNLFNVNGGNWNDIIRSYQCYQE</sequence>
<proteinExistence type="predicted"/>
<protein>
    <submittedName>
        <fullName evidence="2">Uncharacterized protein</fullName>
    </submittedName>
</protein>
<name>A0A9P4QPL5_9PLEO</name>
<evidence type="ECO:0000313" key="2">
    <source>
        <dbReference type="EMBL" id="KAF2728572.1"/>
    </source>
</evidence>
<feature type="chain" id="PRO_5040447655" evidence="1">
    <location>
        <begin position="19"/>
        <end position="132"/>
    </location>
</feature>
<evidence type="ECO:0000313" key="3">
    <source>
        <dbReference type="Proteomes" id="UP000799444"/>
    </source>
</evidence>